<evidence type="ECO:0000313" key="2">
    <source>
        <dbReference type="Proteomes" id="UP001500212"/>
    </source>
</evidence>
<dbReference type="Proteomes" id="UP001500212">
    <property type="component" value="Unassembled WGS sequence"/>
</dbReference>
<protein>
    <recommendedName>
        <fullName evidence="3">DUF1963 domain-containing protein</fullName>
    </recommendedName>
</protein>
<comment type="caution">
    <text evidence="1">The sequence shown here is derived from an EMBL/GenBank/DDBJ whole genome shotgun (WGS) entry which is preliminary data.</text>
</comment>
<dbReference type="RefSeq" id="WP_345353492.1">
    <property type="nucleotide sequence ID" value="NZ_BAABHJ010000005.1"/>
</dbReference>
<proteinExistence type="predicted"/>
<gene>
    <name evidence="1" type="ORF">GCM10023195_26990</name>
</gene>
<keyword evidence="2" id="KW-1185">Reference proteome</keyword>
<name>A0ABP8TFR5_9ACTN</name>
<accession>A0ABP8TFR5</accession>
<reference evidence="2" key="1">
    <citation type="journal article" date="2019" name="Int. J. Syst. Evol. Microbiol.">
        <title>The Global Catalogue of Microorganisms (GCM) 10K type strain sequencing project: providing services to taxonomists for standard genome sequencing and annotation.</title>
        <authorList>
            <consortium name="The Broad Institute Genomics Platform"/>
            <consortium name="The Broad Institute Genome Sequencing Center for Infectious Disease"/>
            <person name="Wu L."/>
            <person name="Ma J."/>
        </authorList>
    </citation>
    <scope>NUCLEOTIDE SEQUENCE [LARGE SCALE GENOMIC DNA]</scope>
    <source>
        <strain evidence="2">JCM 17938</strain>
    </source>
</reference>
<evidence type="ECO:0008006" key="3">
    <source>
        <dbReference type="Google" id="ProtNLM"/>
    </source>
</evidence>
<evidence type="ECO:0000313" key="1">
    <source>
        <dbReference type="EMBL" id="GAA4607181.1"/>
    </source>
</evidence>
<dbReference type="EMBL" id="BAABHJ010000005">
    <property type="protein sequence ID" value="GAA4607181.1"/>
    <property type="molecule type" value="Genomic_DNA"/>
</dbReference>
<organism evidence="1 2">
    <name type="scientific">Actinoallomurus liliacearum</name>
    <dbReference type="NCBI Taxonomy" id="1080073"/>
    <lineage>
        <taxon>Bacteria</taxon>
        <taxon>Bacillati</taxon>
        <taxon>Actinomycetota</taxon>
        <taxon>Actinomycetes</taxon>
        <taxon>Streptosporangiales</taxon>
        <taxon>Thermomonosporaceae</taxon>
        <taxon>Actinoallomurus</taxon>
    </lineage>
</organism>
<sequence length="186" mass="20884">MKISDGELRRIRLGPTEDDEEGLFLVRVFFTAADPAAVTARAREVLERVIERVDSWPAEEEWPEILPSWFVERFAPEVERPAPAPVFDPAARAAAWLERWQAMAPADPADPPEEATADEAWRLSNWLFSFDPNEEEGGGDRSWWWWDAGTDVPGTGWIDVATPRLPFGTGTLYWLIEASGGANPGY</sequence>